<proteinExistence type="predicted"/>
<feature type="chain" id="PRO_5040171432" evidence="2">
    <location>
        <begin position="18"/>
        <end position="136"/>
    </location>
</feature>
<dbReference type="GeneID" id="68355367"/>
<evidence type="ECO:0000313" key="3">
    <source>
        <dbReference type="EMBL" id="KAH0963728.1"/>
    </source>
</evidence>
<evidence type="ECO:0000256" key="1">
    <source>
        <dbReference type="SAM" id="MobiDB-lite"/>
    </source>
</evidence>
<feature type="signal peptide" evidence="2">
    <location>
        <begin position="1"/>
        <end position="17"/>
    </location>
</feature>
<accession>A0A9P8MWS8</accession>
<evidence type="ECO:0000313" key="4">
    <source>
        <dbReference type="Proteomes" id="UP000824596"/>
    </source>
</evidence>
<keyword evidence="2" id="KW-0732">Signal</keyword>
<feature type="compositionally biased region" description="Basic and acidic residues" evidence="1">
    <location>
        <begin position="52"/>
        <end position="83"/>
    </location>
</feature>
<organism evidence="3 4">
    <name type="scientific">Hirsutella rhossiliensis</name>
    <dbReference type="NCBI Taxonomy" id="111463"/>
    <lineage>
        <taxon>Eukaryota</taxon>
        <taxon>Fungi</taxon>
        <taxon>Dikarya</taxon>
        <taxon>Ascomycota</taxon>
        <taxon>Pezizomycotina</taxon>
        <taxon>Sordariomycetes</taxon>
        <taxon>Hypocreomycetidae</taxon>
        <taxon>Hypocreales</taxon>
        <taxon>Ophiocordycipitaceae</taxon>
        <taxon>Hirsutella</taxon>
    </lineage>
</organism>
<evidence type="ECO:0000256" key="2">
    <source>
        <dbReference type="SAM" id="SignalP"/>
    </source>
</evidence>
<feature type="compositionally biased region" description="Polar residues" evidence="1">
    <location>
        <begin position="86"/>
        <end position="97"/>
    </location>
</feature>
<feature type="region of interest" description="Disordered" evidence="1">
    <location>
        <begin position="35"/>
        <end position="136"/>
    </location>
</feature>
<name>A0A9P8MWS8_9HYPO</name>
<dbReference type="Proteomes" id="UP000824596">
    <property type="component" value="Unassembled WGS sequence"/>
</dbReference>
<keyword evidence="4" id="KW-1185">Reference proteome</keyword>
<comment type="caution">
    <text evidence="3">The sequence shown here is derived from an EMBL/GenBank/DDBJ whole genome shotgun (WGS) entry which is preliminary data.</text>
</comment>
<dbReference type="RefSeq" id="XP_044721241.1">
    <property type="nucleotide sequence ID" value="XM_044864709.1"/>
</dbReference>
<gene>
    <name evidence="3" type="ORF">HRG_06238</name>
</gene>
<protein>
    <submittedName>
        <fullName evidence="3">Uncharacterized protein</fullName>
    </submittedName>
</protein>
<dbReference type="AlphaFoldDB" id="A0A9P8MWS8"/>
<feature type="compositionally biased region" description="Low complexity" evidence="1">
    <location>
        <begin position="40"/>
        <end position="51"/>
    </location>
</feature>
<feature type="compositionally biased region" description="Acidic residues" evidence="1">
    <location>
        <begin position="106"/>
        <end position="115"/>
    </location>
</feature>
<sequence length="136" mass="15142">MKTSTTLFAIFAGLAAARPALHNQKIDADLEAAGNNFGITESSGGSATTSGSEDHTTDPNTKKWALEEDRRPVDPKQPIDDYIPKTTFSWNSKTNPQPDRPRTQQEIDDYEDVNDLVDGRPLHEHNRVSKPRPQED</sequence>
<reference evidence="3" key="1">
    <citation type="submission" date="2021-09" db="EMBL/GenBank/DDBJ databases">
        <title>A high-quality genome of the endoparasitic fungus Hirsutella rhossiliensis with a comparison of Hirsutella genomes reveals transposable elements contributing to genome size variation.</title>
        <authorList>
            <person name="Lin R."/>
            <person name="Jiao Y."/>
            <person name="Sun X."/>
            <person name="Ling J."/>
            <person name="Xie B."/>
            <person name="Cheng X."/>
        </authorList>
    </citation>
    <scope>NUCLEOTIDE SEQUENCE</scope>
    <source>
        <strain evidence="3">HR02</strain>
    </source>
</reference>
<dbReference type="OrthoDB" id="10601745at2759"/>
<dbReference type="EMBL" id="JAIZPD010000005">
    <property type="protein sequence ID" value="KAH0963728.1"/>
    <property type="molecule type" value="Genomic_DNA"/>
</dbReference>
<feature type="compositionally biased region" description="Basic and acidic residues" evidence="1">
    <location>
        <begin position="117"/>
        <end position="136"/>
    </location>
</feature>